<dbReference type="InterPro" id="IPR048527">
    <property type="entry name" value="Sde182_C"/>
</dbReference>
<dbReference type="Proteomes" id="UP000014480">
    <property type="component" value="Unassembled WGS sequence"/>
</dbReference>
<dbReference type="OrthoDB" id="3592035at2759"/>
<evidence type="ECO:0000313" key="3">
    <source>
        <dbReference type="Proteomes" id="UP000014480"/>
    </source>
</evidence>
<name>A0A484GAS3_COLOR</name>
<reference evidence="3" key="1">
    <citation type="journal article" date="2013" name="New Phytol.">
        <title>Comparative genomic and transcriptomic analyses reveal the hemibiotrophic stage shift of Colletotrichum fungi.</title>
        <authorList>
            <person name="Gan P."/>
            <person name="Ikeda K."/>
            <person name="Irieda H."/>
            <person name="Narusaka M."/>
            <person name="O'Connell R.J."/>
            <person name="Narusaka Y."/>
            <person name="Takano Y."/>
            <person name="Kubo Y."/>
            <person name="Shirasu K."/>
        </authorList>
    </citation>
    <scope>NUCLEOTIDE SEQUENCE [LARGE SCALE GENOMIC DNA]</scope>
    <source>
        <strain evidence="3">104-T / ATCC 96160 / CBS 514.97 / LARS 414 / MAFF 240422</strain>
    </source>
</reference>
<dbReference type="Pfam" id="PF21027">
    <property type="entry name" value="Sde0182_C"/>
    <property type="match status" value="1"/>
</dbReference>
<keyword evidence="3" id="KW-1185">Reference proteome</keyword>
<dbReference type="InterPro" id="IPR013783">
    <property type="entry name" value="Ig-like_fold"/>
</dbReference>
<protein>
    <recommendedName>
        <fullName evidence="1">Cellulose-binding Sde182 C-terminal domain-containing protein</fullName>
    </recommendedName>
</protein>
<proteinExistence type="predicted"/>
<evidence type="ECO:0000259" key="1">
    <source>
        <dbReference type="Pfam" id="PF21027"/>
    </source>
</evidence>
<feature type="domain" description="Cellulose-binding Sde182 C-terminal" evidence="1">
    <location>
        <begin position="34"/>
        <end position="112"/>
    </location>
</feature>
<dbReference type="EMBL" id="AMCV02000001">
    <property type="protein sequence ID" value="TDZ27070.1"/>
    <property type="molecule type" value="Genomic_DNA"/>
</dbReference>
<sequence length="113" mass="12175">MKWTLTGDYEEGNHPPVVAVKGAKVVRAGAGESVEIAAEVSDPDGDVVDVEFWQYRDEGTYDGVVEVVNNGTGATVRIPADATPGRKISIIVQGTDRGEFPLTRYDRLVVEVV</sequence>
<reference evidence="3" key="2">
    <citation type="journal article" date="2019" name="Mol. Plant Microbe Interact.">
        <title>Genome sequence resources for four phytopathogenic fungi from the Colletotrichum orbiculare species complex.</title>
        <authorList>
            <person name="Gan P."/>
            <person name="Tsushima A."/>
            <person name="Narusaka M."/>
            <person name="Narusaka Y."/>
            <person name="Takano Y."/>
            <person name="Kubo Y."/>
            <person name="Shirasu K."/>
        </authorList>
    </citation>
    <scope>GENOME REANNOTATION</scope>
    <source>
        <strain evidence="3">104-T / ATCC 96160 / CBS 514.97 / LARS 414 / MAFF 240422</strain>
    </source>
</reference>
<dbReference type="Gene3D" id="2.60.40.10">
    <property type="entry name" value="Immunoglobulins"/>
    <property type="match status" value="1"/>
</dbReference>
<accession>A0A484GAS3</accession>
<comment type="caution">
    <text evidence="2">The sequence shown here is derived from an EMBL/GenBank/DDBJ whole genome shotgun (WGS) entry which is preliminary data.</text>
</comment>
<organism evidence="2 3">
    <name type="scientific">Colletotrichum orbiculare (strain 104-T / ATCC 96160 / CBS 514.97 / LARS 414 / MAFF 240422)</name>
    <name type="common">Cucumber anthracnose fungus</name>
    <name type="synonym">Colletotrichum lagenarium</name>
    <dbReference type="NCBI Taxonomy" id="1213857"/>
    <lineage>
        <taxon>Eukaryota</taxon>
        <taxon>Fungi</taxon>
        <taxon>Dikarya</taxon>
        <taxon>Ascomycota</taxon>
        <taxon>Pezizomycotina</taxon>
        <taxon>Sordariomycetes</taxon>
        <taxon>Hypocreomycetidae</taxon>
        <taxon>Glomerellales</taxon>
        <taxon>Glomerellaceae</taxon>
        <taxon>Colletotrichum</taxon>
        <taxon>Colletotrichum orbiculare species complex</taxon>
    </lineage>
</organism>
<gene>
    <name evidence="2" type="ORF">Cob_v000484</name>
</gene>
<dbReference type="AlphaFoldDB" id="A0A484GAS3"/>
<evidence type="ECO:0000313" key="2">
    <source>
        <dbReference type="EMBL" id="TDZ27070.1"/>
    </source>
</evidence>